<keyword evidence="3" id="KW-1185">Reference proteome</keyword>
<feature type="transmembrane region" description="Helical" evidence="1">
    <location>
        <begin position="51"/>
        <end position="69"/>
    </location>
</feature>
<keyword evidence="1" id="KW-1133">Transmembrane helix</keyword>
<feature type="transmembrane region" description="Helical" evidence="1">
    <location>
        <begin position="20"/>
        <end position="39"/>
    </location>
</feature>
<keyword evidence="1" id="KW-0472">Membrane</keyword>
<protein>
    <submittedName>
        <fullName evidence="2">Uncharacterized protein</fullName>
    </submittedName>
</protein>
<evidence type="ECO:0000313" key="2">
    <source>
        <dbReference type="EMBL" id="SON58370.1"/>
    </source>
</evidence>
<name>A0A2C9DDX0_9HYPH</name>
<evidence type="ECO:0000256" key="1">
    <source>
        <dbReference type="SAM" id="Phobius"/>
    </source>
</evidence>
<sequence length="105" mass="11227">MSKFRILEFLEDDGGDSGVLPAFILATAATVVAEQYGFVNILGLDDATMKLLAHGGLFVGVFVIGRVVAKLADGDPLFGGREEARISSRSINSFGEGTGRRRTRH</sequence>
<dbReference type="KEGG" id="hdi:HDIA_4829"/>
<dbReference type="Proteomes" id="UP000223606">
    <property type="component" value="Chromosome 1"/>
</dbReference>
<keyword evidence="1" id="KW-0812">Transmembrane</keyword>
<proteinExistence type="predicted"/>
<accession>A0A2C9DDX0</accession>
<dbReference type="AlphaFoldDB" id="A0A2C9DDX0"/>
<organism evidence="2 3">
    <name type="scientific">Hartmannibacter diazotrophicus</name>
    <dbReference type="NCBI Taxonomy" id="1482074"/>
    <lineage>
        <taxon>Bacteria</taxon>
        <taxon>Pseudomonadati</taxon>
        <taxon>Pseudomonadota</taxon>
        <taxon>Alphaproteobacteria</taxon>
        <taxon>Hyphomicrobiales</taxon>
        <taxon>Pleomorphomonadaceae</taxon>
        <taxon>Hartmannibacter</taxon>
    </lineage>
</organism>
<evidence type="ECO:0000313" key="3">
    <source>
        <dbReference type="Proteomes" id="UP000223606"/>
    </source>
</evidence>
<dbReference type="EMBL" id="LT960614">
    <property type="protein sequence ID" value="SON58370.1"/>
    <property type="molecule type" value="Genomic_DNA"/>
</dbReference>
<gene>
    <name evidence="2" type="ORF">HDIA_4829</name>
</gene>
<reference evidence="3" key="1">
    <citation type="submission" date="2017-09" db="EMBL/GenBank/DDBJ databases">
        <title>Genome sequence of Nannocystis excedens DSM 71.</title>
        <authorList>
            <person name="Blom J."/>
        </authorList>
    </citation>
    <scope>NUCLEOTIDE SEQUENCE [LARGE SCALE GENOMIC DNA]</scope>
    <source>
        <strain evidence="3">type strain: E19</strain>
    </source>
</reference>